<feature type="region of interest" description="Disordered" evidence="1">
    <location>
        <begin position="1"/>
        <end position="42"/>
    </location>
</feature>
<evidence type="ECO:0000313" key="3">
    <source>
        <dbReference type="WBParaSite" id="ACAC_0000485601-mRNA-1"/>
    </source>
</evidence>
<evidence type="ECO:0000313" key="2">
    <source>
        <dbReference type="Proteomes" id="UP000035642"/>
    </source>
</evidence>
<keyword evidence="2" id="KW-1185">Reference proteome</keyword>
<evidence type="ECO:0000256" key="1">
    <source>
        <dbReference type="SAM" id="MobiDB-lite"/>
    </source>
</evidence>
<sequence length="208" mass="23856">MQKQSLPEQSSYVDNLTSDDDSLQRDPWPHQEVWPEEDVMSRSTRTGWTTPIAATFVPRSQSFHMSIEHGRIGGQINENHSVHNQLRFISSTHKSPTFSQLDEVERRDLVNRSAWIDRGDKTIKQERFGHNRVAEACKTSAHKCRNGSQSGDLPSSISLHGQLLYNSPELHRQDISPAQDGESIYCLMPTLTELQTSLYVKLFYYNIR</sequence>
<protein>
    <submittedName>
        <fullName evidence="3">Uncharacterized protein</fullName>
    </submittedName>
</protein>
<dbReference type="STRING" id="6313.A0A0K0D461"/>
<dbReference type="WBParaSite" id="ACAC_0000485601-mRNA-1">
    <property type="protein sequence ID" value="ACAC_0000485601-mRNA-1"/>
    <property type="gene ID" value="ACAC_0000485601"/>
</dbReference>
<proteinExistence type="predicted"/>
<name>A0A0K0D461_ANGCA</name>
<accession>A0A0K0D461</accession>
<feature type="compositionally biased region" description="Polar residues" evidence="1">
    <location>
        <begin position="1"/>
        <end position="16"/>
    </location>
</feature>
<reference evidence="2" key="1">
    <citation type="submission" date="2012-09" db="EMBL/GenBank/DDBJ databases">
        <authorList>
            <person name="Martin A.A."/>
        </authorList>
    </citation>
    <scope>NUCLEOTIDE SEQUENCE</scope>
</reference>
<dbReference type="Proteomes" id="UP000035642">
    <property type="component" value="Unassembled WGS sequence"/>
</dbReference>
<reference evidence="3" key="2">
    <citation type="submission" date="2017-02" db="UniProtKB">
        <authorList>
            <consortium name="WormBaseParasite"/>
        </authorList>
    </citation>
    <scope>IDENTIFICATION</scope>
</reference>
<dbReference type="AlphaFoldDB" id="A0A0K0D461"/>
<organism evidence="2 3">
    <name type="scientific">Angiostrongylus cantonensis</name>
    <name type="common">Rat lungworm</name>
    <dbReference type="NCBI Taxonomy" id="6313"/>
    <lineage>
        <taxon>Eukaryota</taxon>
        <taxon>Metazoa</taxon>
        <taxon>Ecdysozoa</taxon>
        <taxon>Nematoda</taxon>
        <taxon>Chromadorea</taxon>
        <taxon>Rhabditida</taxon>
        <taxon>Rhabditina</taxon>
        <taxon>Rhabditomorpha</taxon>
        <taxon>Strongyloidea</taxon>
        <taxon>Metastrongylidae</taxon>
        <taxon>Angiostrongylus</taxon>
    </lineage>
</organism>